<evidence type="ECO:0000313" key="1">
    <source>
        <dbReference type="Ensembl" id="ENSCPRP00005015655.1"/>
    </source>
</evidence>
<evidence type="ECO:0008006" key="3">
    <source>
        <dbReference type="Google" id="ProtNLM"/>
    </source>
</evidence>
<accession>A0A7M4EYE6</accession>
<protein>
    <recommendedName>
        <fullName evidence="3">Zinc-ribbon domain-containing protein</fullName>
    </recommendedName>
</protein>
<proteinExistence type="predicted"/>
<evidence type="ECO:0000313" key="2">
    <source>
        <dbReference type="Proteomes" id="UP000594220"/>
    </source>
</evidence>
<dbReference type="AlphaFoldDB" id="A0A7M4EYE6"/>
<sequence>MTRFCPGCGQRLEPAFRFCPGCGEQLPARAQEPPSHGAPAAAAPLGSASAWHSQLTVCRCAPHCQPAVPQP</sequence>
<reference evidence="1" key="2">
    <citation type="submission" date="2025-09" db="UniProtKB">
        <authorList>
            <consortium name="Ensembl"/>
        </authorList>
    </citation>
    <scope>IDENTIFICATION</scope>
</reference>
<name>A0A7M4EYE6_CROPO</name>
<keyword evidence="2" id="KW-1185">Reference proteome</keyword>
<reference evidence="1" key="1">
    <citation type="submission" date="2025-08" db="UniProtKB">
        <authorList>
            <consortium name="Ensembl"/>
        </authorList>
    </citation>
    <scope>IDENTIFICATION</scope>
</reference>
<dbReference type="Ensembl" id="ENSCPRT00005018348.1">
    <property type="protein sequence ID" value="ENSCPRP00005015655.1"/>
    <property type="gene ID" value="ENSCPRG00005010956.1"/>
</dbReference>
<dbReference type="Proteomes" id="UP000594220">
    <property type="component" value="Unplaced"/>
</dbReference>
<organism evidence="1 2">
    <name type="scientific">Crocodylus porosus</name>
    <name type="common">Saltwater crocodile</name>
    <name type="synonym">Estuarine crocodile</name>
    <dbReference type="NCBI Taxonomy" id="8502"/>
    <lineage>
        <taxon>Eukaryota</taxon>
        <taxon>Metazoa</taxon>
        <taxon>Chordata</taxon>
        <taxon>Craniata</taxon>
        <taxon>Vertebrata</taxon>
        <taxon>Euteleostomi</taxon>
        <taxon>Archelosauria</taxon>
        <taxon>Archosauria</taxon>
        <taxon>Crocodylia</taxon>
        <taxon>Longirostres</taxon>
        <taxon>Crocodylidae</taxon>
        <taxon>Crocodylus</taxon>
    </lineage>
</organism>